<name>A0A1T2L6H3_9GAMM</name>
<dbReference type="GO" id="GO:0046514">
    <property type="term" value="P:ceramide catabolic process"/>
    <property type="evidence" value="ECO:0007669"/>
    <property type="project" value="InterPro"/>
</dbReference>
<dbReference type="GO" id="GO:0042759">
    <property type="term" value="P:long-chain fatty acid biosynthetic process"/>
    <property type="evidence" value="ECO:0007669"/>
    <property type="project" value="TreeGrafter"/>
</dbReference>
<feature type="domain" description="Neutral/alkaline non-lysosomal ceramidase N-terminal" evidence="3">
    <location>
        <begin position="60"/>
        <end position="258"/>
    </location>
</feature>
<evidence type="ECO:0000256" key="2">
    <source>
        <dbReference type="RuleBase" id="RU366019"/>
    </source>
</evidence>
<sequence length="460" mass="50689">MSGGQRSLLIVVLLLLLFVLFVGPWPTNHDDYLGQSYSQQTFTRIDQLQPVISGNGKLSAGLSVIDITPPMGVPLAGYSARNPKENVGVRDRVFVKALSIKAGEALVTIVAADYLLPIPQLVDAVVQRSGVERGAIFFTATHTHSGPGGYGEDMVSQYALGNFDPAQFERMVSSFSRAVLESRASMLPVRLSYRQQRLDAPSSQSLMRHALDREIEASATLNLLQLSHLKSKRPFASLVSFPAHPTILGKRNYRVSGDYPAKLQQLLAKQLGGEVLFAVGAVGSTKTPRVDLDREQKLDEVARRIGERYVSLAASKGKPGMSLLALEAPVSSYLLEVDLPVLSVNIADGWRLSTFLSGIIHDQKSQLQLLRIGKLVLVGYPGDLSLDIADRLRDRFEGDGIAFWPTSFNGDYIGYLMPQSHYHFNRYETRRANLLGPWGGDYFDDLTLRLVERAVTPHIE</sequence>
<keyword evidence="2" id="KW-0443">Lipid metabolism</keyword>
<feature type="binding site" evidence="1">
    <location>
        <position position="244"/>
    </location>
    <ligand>
        <name>Zn(2+)</name>
        <dbReference type="ChEBI" id="CHEBI:29105"/>
    </ligand>
</feature>
<gene>
    <name evidence="4" type="ORF">BOW53_06765</name>
</gene>
<dbReference type="RefSeq" id="WP_078483325.1">
    <property type="nucleotide sequence ID" value="NZ_MPRL01000019.1"/>
</dbReference>
<dbReference type="EMBL" id="MPRL01000019">
    <property type="protein sequence ID" value="OOZ40705.1"/>
    <property type="molecule type" value="Genomic_DNA"/>
</dbReference>
<comment type="cofactor">
    <cofactor evidence="1">
        <name>Zn(2+)</name>
        <dbReference type="ChEBI" id="CHEBI:29105"/>
    </cofactor>
    <text evidence="1">Binds 1 zinc ion per subunit.</text>
</comment>
<feature type="binding site" evidence="1">
    <location>
        <position position="142"/>
    </location>
    <ligand>
        <name>Zn(2+)</name>
        <dbReference type="ChEBI" id="CHEBI:29105"/>
    </ligand>
</feature>
<keyword evidence="2" id="KW-0746">Sphingolipid metabolism</keyword>
<comment type="caution">
    <text evidence="4">The sequence shown here is derived from an EMBL/GenBank/DDBJ whole genome shotgun (WGS) entry which is preliminary data.</text>
</comment>
<keyword evidence="5" id="KW-1185">Reference proteome</keyword>
<proteinExistence type="inferred from homology"/>
<organism evidence="4 5">
    <name type="scientific">Solemya pervernicosa gill symbiont</name>
    <dbReference type="NCBI Taxonomy" id="642797"/>
    <lineage>
        <taxon>Bacteria</taxon>
        <taxon>Pseudomonadati</taxon>
        <taxon>Pseudomonadota</taxon>
        <taxon>Gammaproteobacteria</taxon>
        <taxon>sulfur-oxidizing symbionts</taxon>
    </lineage>
</organism>
<dbReference type="Pfam" id="PF04734">
    <property type="entry name" value="Ceramidase_alk"/>
    <property type="match status" value="1"/>
</dbReference>
<evidence type="ECO:0000313" key="5">
    <source>
        <dbReference type="Proteomes" id="UP000191110"/>
    </source>
</evidence>
<dbReference type="Proteomes" id="UP000191110">
    <property type="component" value="Unassembled WGS sequence"/>
</dbReference>
<dbReference type="EC" id="3.5.1.23" evidence="2"/>
<dbReference type="PANTHER" id="PTHR12670:SF1">
    <property type="entry name" value="NEUTRAL CERAMIDASE"/>
    <property type="match status" value="1"/>
</dbReference>
<dbReference type="GO" id="GO:0046512">
    <property type="term" value="P:sphingosine biosynthetic process"/>
    <property type="evidence" value="ECO:0007669"/>
    <property type="project" value="TreeGrafter"/>
</dbReference>
<dbReference type="InterPro" id="IPR031329">
    <property type="entry name" value="NEUT/ALK_ceramidase_N"/>
</dbReference>
<reference evidence="4 5" key="1">
    <citation type="submission" date="2016-11" db="EMBL/GenBank/DDBJ databases">
        <title>Mixed transmission modes and dynamic genome evolution in an obligate animal-bacterial symbiosis.</title>
        <authorList>
            <person name="Russell S.L."/>
            <person name="Corbett-Detig R.B."/>
            <person name="Cavanaugh C.M."/>
        </authorList>
    </citation>
    <scope>NUCLEOTIDE SEQUENCE [LARGE SCALE GENOMIC DNA]</scope>
    <source>
        <strain evidence="4">Sveles-Q1</strain>
    </source>
</reference>
<dbReference type="OrthoDB" id="6899210at2"/>
<keyword evidence="2" id="KW-0378">Hydrolase</keyword>
<dbReference type="GO" id="GO:0017040">
    <property type="term" value="F:N-acylsphingosine amidohydrolase activity"/>
    <property type="evidence" value="ECO:0007669"/>
    <property type="project" value="UniProtKB-UniRule"/>
</dbReference>
<dbReference type="AlphaFoldDB" id="A0A1T2L6H3"/>
<evidence type="ECO:0000256" key="1">
    <source>
        <dbReference type="PIRSR" id="PIRSR606823-2"/>
    </source>
</evidence>
<keyword evidence="1" id="KW-0862">Zinc</keyword>
<dbReference type="GO" id="GO:0046872">
    <property type="term" value="F:metal ion binding"/>
    <property type="evidence" value="ECO:0007669"/>
    <property type="project" value="UniProtKB-KW"/>
</dbReference>
<comment type="catalytic activity">
    <reaction evidence="2">
        <text>an N-acylsphing-4-enine + H2O = sphing-4-enine + a fatty acid</text>
        <dbReference type="Rhea" id="RHEA:20856"/>
        <dbReference type="ChEBI" id="CHEBI:15377"/>
        <dbReference type="ChEBI" id="CHEBI:28868"/>
        <dbReference type="ChEBI" id="CHEBI:52639"/>
        <dbReference type="ChEBI" id="CHEBI:57756"/>
        <dbReference type="EC" id="3.5.1.23"/>
    </reaction>
</comment>
<dbReference type="GO" id="GO:0016020">
    <property type="term" value="C:membrane"/>
    <property type="evidence" value="ECO:0007669"/>
    <property type="project" value="GOC"/>
</dbReference>
<dbReference type="PANTHER" id="PTHR12670">
    <property type="entry name" value="CERAMIDASE"/>
    <property type="match status" value="1"/>
</dbReference>
<evidence type="ECO:0000259" key="3">
    <source>
        <dbReference type="Pfam" id="PF04734"/>
    </source>
</evidence>
<dbReference type="InterPro" id="IPR006823">
    <property type="entry name" value="Ceramidase_alk"/>
</dbReference>
<keyword evidence="1" id="KW-0479">Metal-binding</keyword>
<protein>
    <recommendedName>
        <fullName evidence="2">Neutral ceramidase</fullName>
        <ecNumber evidence="2">3.5.1.23</ecNumber>
    </recommendedName>
</protein>
<evidence type="ECO:0000313" key="4">
    <source>
        <dbReference type="EMBL" id="OOZ40705.1"/>
    </source>
</evidence>
<dbReference type="GO" id="GO:0005576">
    <property type="term" value="C:extracellular region"/>
    <property type="evidence" value="ECO:0007669"/>
    <property type="project" value="TreeGrafter"/>
</dbReference>
<comment type="similarity">
    <text evidence="2">Belongs to the neutral ceramidase family.</text>
</comment>
<accession>A0A1T2L6H3</accession>